<evidence type="ECO:0000259" key="8">
    <source>
        <dbReference type="PROSITE" id="PS50850"/>
    </source>
</evidence>
<dbReference type="InterPro" id="IPR036259">
    <property type="entry name" value="MFS_trans_sf"/>
</dbReference>
<feature type="domain" description="Major facilitator superfamily (MFS) profile" evidence="8">
    <location>
        <begin position="217"/>
        <end position="417"/>
    </location>
</feature>
<keyword evidence="4 7" id="KW-0812">Transmembrane</keyword>
<evidence type="ECO:0000256" key="1">
    <source>
        <dbReference type="ARBA" id="ARBA00004429"/>
    </source>
</evidence>
<feature type="transmembrane region" description="Helical" evidence="7">
    <location>
        <begin position="346"/>
        <end position="368"/>
    </location>
</feature>
<evidence type="ECO:0000313" key="10">
    <source>
        <dbReference type="Proteomes" id="UP000604117"/>
    </source>
</evidence>
<feature type="transmembrane region" description="Helical" evidence="7">
    <location>
        <begin position="284"/>
        <end position="303"/>
    </location>
</feature>
<feature type="transmembrane region" description="Helical" evidence="7">
    <location>
        <begin position="44"/>
        <end position="68"/>
    </location>
</feature>
<feature type="transmembrane region" description="Helical" evidence="7">
    <location>
        <begin position="374"/>
        <end position="396"/>
    </location>
</feature>
<feature type="transmembrane region" description="Helical" evidence="7">
    <location>
        <begin position="100"/>
        <end position="117"/>
    </location>
</feature>
<dbReference type="InterPro" id="IPR020846">
    <property type="entry name" value="MFS_dom"/>
</dbReference>
<feature type="transmembrane region" description="Helical" evidence="7">
    <location>
        <begin position="309"/>
        <end position="334"/>
    </location>
</feature>
<dbReference type="InterPro" id="IPR010290">
    <property type="entry name" value="TM_effector"/>
</dbReference>
<dbReference type="SUPFAM" id="SSF103473">
    <property type="entry name" value="MFS general substrate transporter"/>
    <property type="match status" value="1"/>
</dbReference>
<evidence type="ECO:0000256" key="7">
    <source>
        <dbReference type="SAM" id="Phobius"/>
    </source>
</evidence>
<keyword evidence="5 7" id="KW-1133">Transmembrane helix</keyword>
<sequence length="417" mass="43268">MDLAPLRQRDFALLFTAGLISLTGNWVLSVALPLAVLELTGSPAAVSAVVVAGLLGTITAGAVAGVYVDRWDRRRVVVTANVLQVVVLLPLLLVRTADQVWIVVAVAFATQVLAQFFQPAENALLPDLVDAAHLPAANALNTLNNNVARLVGPALGGVVAVAGGLGGAAALDAATFAVAALLCALIRGRHRAAAAAADRNLRRELVEGLRAVAHNRIVRAIFVVLGVSSVGEGMMGTLFAVYVTDALHAGGRELGWLMSAQAVGGIVGSLLATRLTARFRPVPLITASWTVFGLVDVVIFNYPRWDTTLWPVIALFVLVGVPVGVHVGAVWTLFQIETPDRLRGRAFSAIWLGASVASVLGAGIAGVLGDRVDVLTLLTVQGVGCVVAGLSFRVLAGRGPATLVRPEPEPAPAVARQ</sequence>
<feature type="transmembrane region" description="Helical" evidence="7">
    <location>
        <begin position="254"/>
        <end position="272"/>
    </location>
</feature>
<dbReference type="Proteomes" id="UP000604117">
    <property type="component" value="Unassembled WGS sequence"/>
</dbReference>
<organism evidence="9 10">
    <name type="scientific">Asanoa siamensis</name>
    <dbReference type="NCBI Taxonomy" id="926357"/>
    <lineage>
        <taxon>Bacteria</taxon>
        <taxon>Bacillati</taxon>
        <taxon>Actinomycetota</taxon>
        <taxon>Actinomycetes</taxon>
        <taxon>Micromonosporales</taxon>
        <taxon>Micromonosporaceae</taxon>
        <taxon>Asanoa</taxon>
    </lineage>
</organism>
<accession>A0ABQ4D3N8</accession>
<protein>
    <submittedName>
        <fullName evidence="9">MFS transporter</fullName>
    </submittedName>
</protein>
<evidence type="ECO:0000256" key="3">
    <source>
        <dbReference type="ARBA" id="ARBA00022475"/>
    </source>
</evidence>
<keyword evidence="10" id="KW-1185">Reference proteome</keyword>
<keyword evidence="3" id="KW-1003">Cell membrane</keyword>
<dbReference type="Gene3D" id="1.20.1250.20">
    <property type="entry name" value="MFS general substrate transporter like domains"/>
    <property type="match status" value="1"/>
</dbReference>
<gene>
    <name evidence="9" type="ORF">Asi02nite_76730</name>
</gene>
<dbReference type="PROSITE" id="PS50850">
    <property type="entry name" value="MFS"/>
    <property type="match status" value="2"/>
</dbReference>
<evidence type="ECO:0000256" key="5">
    <source>
        <dbReference type="ARBA" id="ARBA00022989"/>
    </source>
</evidence>
<dbReference type="Pfam" id="PF05977">
    <property type="entry name" value="MFS_3"/>
    <property type="match status" value="1"/>
</dbReference>
<dbReference type="RefSeq" id="WP_203718988.1">
    <property type="nucleotide sequence ID" value="NZ_BONE01000121.1"/>
</dbReference>
<dbReference type="EMBL" id="BONE01000121">
    <property type="protein sequence ID" value="GIF78155.1"/>
    <property type="molecule type" value="Genomic_DNA"/>
</dbReference>
<dbReference type="PANTHER" id="PTHR23513">
    <property type="entry name" value="INTEGRAL MEMBRANE EFFLUX PROTEIN-RELATED"/>
    <property type="match status" value="1"/>
</dbReference>
<dbReference type="PANTHER" id="PTHR23513:SF9">
    <property type="entry name" value="ENTEROBACTIN EXPORTER ENTS"/>
    <property type="match status" value="1"/>
</dbReference>
<evidence type="ECO:0000256" key="6">
    <source>
        <dbReference type="ARBA" id="ARBA00023136"/>
    </source>
</evidence>
<keyword evidence="6 7" id="KW-0472">Membrane</keyword>
<reference evidence="9 10" key="1">
    <citation type="submission" date="2021-01" db="EMBL/GenBank/DDBJ databases">
        <title>Whole genome shotgun sequence of Asanoa siamensis NBRC 107932.</title>
        <authorList>
            <person name="Komaki H."/>
            <person name="Tamura T."/>
        </authorList>
    </citation>
    <scope>NUCLEOTIDE SEQUENCE [LARGE SCALE GENOMIC DNA]</scope>
    <source>
        <strain evidence="9 10">NBRC 107932</strain>
    </source>
</reference>
<proteinExistence type="predicted"/>
<evidence type="ECO:0000256" key="4">
    <source>
        <dbReference type="ARBA" id="ARBA00022692"/>
    </source>
</evidence>
<feature type="transmembrane region" description="Helical" evidence="7">
    <location>
        <begin position="220"/>
        <end position="242"/>
    </location>
</feature>
<keyword evidence="2" id="KW-0813">Transport</keyword>
<comment type="subcellular location">
    <subcellularLocation>
        <location evidence="1">Cell inner membrane</location>
        <topology evidence="1">Multi-pass membrane protein</topology>
    </subcellularLocation>
</comment>
<comment type="caution">
    <text evidence="9">The sequence shown here is derived from an EMBL/GenBank/DDBJ whole genome shotgun (WGS) entry which is preliminary data.</text>
</comment>
<evidence type="ECO:0000256" key="2">
    <source>
        <dbReference type="ARBA" id="ARBA00022448"/>
    </source>
</evidence>
<feature type="transmembrane region" description="Helical" evidence="7">
    <location>
        <begin position="12"/>
        <end position="32"/>
    </location>
</feature>
<feature type="transmembrane region" description="Helical" evidence="7">
    <location>
        <begin position="75"/>
        <end position="94"/>
    </location>
</feature>
<dbReference type="CDD" id="cd06173">
    <property type="entry name" value="MFS_MefA_like"/>
    <property type="match status" value="1"/>
</dbReference>
<feature type="domain" description="Major facilitator superfamily (MFS) profile" evidence="8">
    <location>
        <begin position="1"/>
        <end position="191"/>
    </location>
</feature>
<evidence type="ECO:0000313" key="9">
    <source>
        <dbReference type="EMBL" id="GIF78155.1"/>
    </source>
</evidence>
<name>A0ABQ4D3N8_9ACTN</name>